<evidence type="ECO:0000313" key="3">
    <source>
        <dbReference type="Proteomes" id="UP000180235"/>
    </source>
</evidence>
<dbReference type="RefSeq" id="WP_071453679.1">
    <property type="nucleotide sequence ID" value="NZ_CP017675.1"/>
</dbReference>
<dbReference type="OrthoDB" id="561104at2"/>
<dbReference type="STRING" id="1188229.GlitD10_0705"/>
<organism evidence="2 3">
    <name type="scientific">Gloeomargarita lithophora Alchichica-D10</name>
    <dbReference type="NCBI Taxonomy" id="1188229"/>
    <lineage>
        <taxon>Bacteria</taxon>
        <taxon>Bacillati</taxon>
        <taxon>Cyanobacteriota</taxon>
        <taxon>Cyanophyceae</taxon>
        <taxon>Gloeomargaritales</taxon>
        <taxon>Gloeomargaritaceae</taxon>
        <taxon>Gloeomargarita</taxon>
    </lineage>
</organism>
<protein>
    <submittedName>
        <fullName evidence="2">Uncharacterized protein</fullName>
    </submittedName>
</protein>
<dbReference type="KEGG" id="glt:GlitD10_0705"/>
<sequence length="238" mass="26343">MTAQPNGHHTAHTVDPSAFDADTQIDSFPVELLEDRYQLGHNALYNRLKGLGIKPFKVSRRAYITAQELERLDQLHSHLHQGGTINDFLAHEPASPAELSFNRTEIPVNLTNLIGTVADAVAGAVVTSMRSTAGVIADAVASRLAQLQPTSDPLDYLRTLEEAHRNGWILSTSEVAHLLRVSPRTITEHGEMFEDSGFVFLRVGKKRGEVAWHVAKPGDLPPPERYQPMDPKTGYPQW</sequence>
<dbReference type="Proteomes" id="UP000180235">
    <property type="component" value="Chromosome"/>
</dbReference>
<proteinExistence type="predicted"/>
<name>A0A1J0AAR0_9CYAN</name>
<reference evidence="2" key="1">
    <citation type="submission" date="2016-10" db="EMBL/GenBank/DDBJ databases">
        <title>Description of Gloeomargarita lithophora gen. nov., sp. nov., a thylakoid-bearing basal-branching cyanobacterium with intracellular carbonates, and proposal for Gloeomargaritales ord. nov.</title>
        <authorList>
            <person name="Moreira D."/>
            <person name="Tavera R."/>
            <person name="Benzerara K."/>
            <person name="Skouri-Panet F."/>
            <person name="Couradeau E."/>
            <person name="Gerard E."/>
            <person name="Loussert C."/>
            <person name="Novelo E."/>
            <person name="Zivanovic Y."/>
            <person name="Lopez-Garcia P."/>
        </authorList>
    </citation>
    <scope>NUCLEOTIDE SEQUENCE [LARGE SCALE GENOMIC DNA]</scope>
    <source>
        <strain evidence="2">D10</strain>
    </source>
</reference>
<dbReference type="EMBL" id="CP017675">
    <property type="protein sequence ID" value="APB33019.1"/>
    <property type="molecule type" value="Genomic_DNA"/>
</dbReference>
<feature type="region of interest" description="Disordered" evidence="1">
    <location>
        <begin position="218"/>
        <end position="238"/>
    </location>
</feature>
<keyword evidence="3" id="KW-1185">Reference proteome</keyword>
<accession>A0A1J0AAR0</accession>
<gene>
    <name evidence="2" type="ORF">GlitD10_0705</name>
</gene>
<evidence type="ECO:0000256" key="1">
    <source>
        <dbReference type="SAM" id="MobiDB-lite"/>
    </source>
</evidence>
<dbReference type="AlphaFoldDB" id="A0A1J0AAR0"/>
<evidence type="ECO:0000313" key="2">
    <source>
        <dbReference type="EMBL" id="APB33019.1"/>
    </source>
</evidence>